<keyword evidence="5" id="KW-1185">Reference proteome</keyword>
<dbReference type="EMBL" id="JACAZH010000011">
    <property type="protein sequence ID" value="KAF7355062.1"/>
    <property type="molecule type" value="Genomic_DNA"/>
</dbReference>
<dbReference type="OrthoDB" id="3232130at2759"/>
<dbReference type="AlphaFoldDB" id="A0A8H7D0L9"/>
<dbReference type="Proteomes" id="UP000623467">
    <property type="component" value="Unassembled WGS sequence"/>
</dbReference>
<organism evidence="4 5">
    <name type="scientific">Mycena sanguinolenta</name>
    <dbReference type="NCBI Taxonomy" id="230812"/>
    <lineage>
        <taxon>Eukaryota</taxon>
        <taxon>Fungi</taxon>
        <taxon>Dikarya</taxon>
        <taxon>Basidiomycota</taxon>
        <taxon>Agaricomycotina</taxon>
        <taxon>Agaricomycetes</taxon>
        <taxon>Agaricomycetidae</taxon>
        <taxon>Agaricales</taxon>
        <taxon>Marasmiineae</taxon>
        <taxon>Mycenaceae</taxon>
        <taxon>Mycena</taxon>
    </lineage>
</organism>
<keyword evidence="3" id="KW-0812">Transmembrane</keyword>
<keyword evidence="3" id="KW-1133">Transmembrane helix</keyword>
<evidence type="ECO:0000256" key="2">
    <source>
        <dbReference type="SAM" id="MobiDB-lite"/>
    </source>
</evidence>
<name>A0A8H7D0L9_9AGAR</name>
<comment type="caution">
    <text evidence="4">The sequence shown here is derived from an EMBL/GenBank/DDBJ whole genome shotgun (WGS) entry which is preliminary data.</text>
</comment>
<keyword evidence="3" id="KW-0472">Membrane</keyword>
<evidence type="ECO:0000256" key="3">
    <source>
        <dbReference type="SAM" id="Phobius"/>
    </source>
</evidence>
<feature type="transmembrane region" description="Helical" evidence="3">
    <location>
        <begin position="34"/>
        <end position="56"/>
    </location>
</feature>
<reference evidence="4" key="1">
    <citation type="submission" date="2020-05" db="EMBL/GenBank/DDBJ databases">
        <title>Mycena genomes resolve the evolution of fungal bioluminescence.</title>
        <authorList>
            <person name="Tsai I.J."/>
        </authorList>
    </citation>
    <scope>NUCLEOTIDE SEQUENCE</scope>
    <source>
        <strain evidence="4">160909Yilan</strain>
    </source>
</reference>
<sequence>METPASEPPSPLPTRELTSQGGNNVAVSTRRGSAIGHLAILSTGLAAIAFIPYLVTRRQVSTLRRRIDEMGATTALLKQRQSLGQVAPGVEPEVTTAGLLAEMRQEMAAMREQLEQKDSERTKTLSDMTMDAILINEQLDELRGDVSKAVDGSSWAGSRLELLQSGLHALRKETESLRKETEAYRGEVQEQLRQLRVEQDSLRSALFKLSDEVQSSRTPPHSSELQQLLQETRRTRAVVFGDIGTALGDIAYVIQRLDVEMGHEFRHGGYDPVERIRVLALRMQDEGLNK</sequence>
<feature type="region of interest" description="Disordered" evidence="2">
    <location>
        <begin position="1"/>
        <end position="23"/>
    </location>
</feature>
<protein>
    <submittedName>
        <fullName evidence="4">Growth arrest-specific 2-like</fullName>
    </submittedName>
</protein>
<evidence type="ECO:0000313" key="4">
    <source>
        <dbReference type="EMBL" id="KAF7355062.1"/>
    </source>
</evidence>
<keyword evidence="1" id="KW-0175">Coiled coil</keyword>
<feature type="coiled-coil region" evidence="1">
    <location>
        <begin position="160"/>
        <end position="187"/>
    </location>
</feature>
<proteinExistence type="predicted"/>
<accession>A0A8H7D0L9</accession>
<feature type="compositionally biased region" description="Pro residues" evidence="2">
    <location>
        <begin position="1"/>
        <end position="12"/>
    </location>
</feature>
<evidence type="ECO:0000256" key="1">
    <source>
        <dbReference type="SAM" id="Coils"/>
    </source>
</evidence>
<gene>
    <name evidence="4" type="ORF">MSAN_01421700</name>
</gene>
<evidence type="ECO:0000313" key="5">
    <source>
        <dbReference type="Proteomes" id="UP000623467"/>
    </source>
</evidence>